<keyword evidence="1" id="KW-1133">Transmembrane helix</keyword>
<keyword evidence="1" id="KW-0472">Membrane</keyword>
<evidence type="ECO:0000259" key="2">
    <source>
        <dbReference type="Pfam" id="PF07811"/>
    </source>
</evidence>
<protein>
    <submittedName>
        <fullName evidence="3">TadE/TadG family type IV pilus assembly protein</fullName>
    </submittedName>
</protein>
<name>A0ABV9NZH2_9BACI</name>
<sequence>MMKKQSGQSMVEFAIMLPVFLLLVVGIVDFGRVLYTHLELELVAQESARLGGFGETSAYIDKFAKAKTSRDSALLEVDVKVVQEPDPSVMRETGKYVIVTLEYPEEFFGIFGQAAIPYTVRTSSTIRIE</sequence>
<organism evidence="3 4">
    <name type="scientific">Bacillus daqingensis</name>
    <dbReference type="NCBI Taxonomy" id="872396"/>
    <lineage>
        <taxon>Bacteria</taxon>
        <taxon>Bacillati</taxon>
        <taxon>Bacillota</taxon>
        <taxon>Bacilli</taxon>
        <taxon>Bacillales</taxon>
        <taxon>Bacillaceae</taxon>
        <taxon>Bacillus</taxon>
    </lineage>
</organism>
<keyword evidence="4" id="KW-1185">Reference proteome</keyword>
<gene>
    <name evidence="3" type="ORF">ACFO4L_11770</name>
</gene>
<proteinExistence type="predicted"/>
<evidence type="ECO:0000256" key="1">
    <source>
        <dbReference type="SAM" id="Phobius"/>
    </source>
</evidence>
<accession>A0ABV9NZH2</accession>
<dbReference type="Proteomes" id="UP001595896">
    <property type="component" value="Unassembled WGS sequence"/>
</dbReference>
<evidence type="ECO:0000313" key="4">
    <source>
        <dbReference type="Proteomes" id="UP001595896"/>
    </source>
</evidence>
<comment type="caution">
    <text evidence="3">The sequence shown here is derived from an EMBL/GenBank/DDBJ whole genome shotgun (WGS) entry which is preliminary data.</text>
</comment>
<dbReference type="Pfam" id="PF07811">
    <property type="entry name" value="TadE"/>
    <property type="match status" value="1"/>
</dbReference>
<dbReference type="InterPro" id="IPR012495">
    <property type="entry name" value="TadE-like_dom"/>
</dbReference>
<keyword evidence="1" id="KW-0812">Transmembrane</keyword>
<feature type="transmembrane region" description="Helical" evidence="1">
    <location>
        <begin position="12"/>
        <end position="35"/>
    </location>
</feature>
<reference evidence="4" key="1">
    <citation type="journal article" date="2019" name="Int. J. Syst. Evol. Microbiol.">
        <title>The Global Catalogue of Microorganisms (GCM) 10K type strain sequencing project: providing services to taxonomists for standard genome sequencing and annotation.</title>
        <authorList>
            <consortium name="The Broad Institute Genomics Platform"/>
            <consortium name="The Broad Institute Genome Sequencing Center for Infectious Disease"/>
            <person name="Wu L."/>
            <person name="Ma J."/>
        </authorList>
    </citation>
    <scope>NUCLEOTIDE SEQUENCE [LARGE SCALE GENOMIC DNA]</scope>
    <source>
        <strain evidence="4">JCM 12165</strain>
    </source>
</reference>
<dbReference type="RefSeq" id="WP_377909871.1">
    <property type="nucleotide sequence ID" value="NZ_JBHSGK010000013.1"/>
</dbReference>
<feature type="domain" description="TadE-like" evidence="2">
    <location>
        <begin position="7"/>
        <end position="49"/>
    </location>
</feature>
<dbReference type="EMBL" id="JBHSGK010000013">
    <property type="protein sequence ID" value="MFC4737269.1"/>
    <property type="molecule type" value="Genomic_DNA"/>
</dbReference>
<evidence type="ECO:0000313" key="3">
    <source>
        <dbReference type="EMBL" id="MFC4737269.1"/>
    </source>
</evidence>